<dbReference type="Gramene" id="Vitis01g00081.t01">
    <property type="protein sequence ID" value="Vitis01g00081.t01.CDS"/>
    <property type="gene ID" value="Vitis01g00081"/>
</dbReference>
<sequence length="875" mass="98168">MILYMPLFRRCATSTTLTQLHAHLFITGLHRHPPASTKLIESYAQIGIFESSKRVFDTFPKPDSFMWGVLIKCYVWGGFFEEAVSLYHEMVYQDQTQISNFVFPSVLKACSGFGDLSVGGKVHGRVIKCGFESDAVVETSLLCMYGEMSCLDDACKAFDTMPIRDVVAWSSIVLNFVQNGQASEGLDMFSQMISEAVEPDSVTMLSVTEACSELGSLRLGRSVHGYVVRREIESNASLNNSLIVMYGKLGDLYSAERLFENVPCRMTAPWTPMISCYNQSGCFQEALNVFAKMQEFKMEPNQVTMVGVLCACARLGRVKEGRSVHGFVIRRAMDPELDFLGPALMELYADTGNLRDCHKVFETIKEKTILSWNTLISIFTRNGQPEEALLLFVQMQTQGLMPDSYSLASSLSACGTISFSQLGAQIHGYIIKTGNFNDFVQNALIDMYAKCGFVHSANKMFEKIKEKSLVTWNSMICGFSQNGYSVEAITLFDQMYMNCVKMDKLTFLSVIQACSHLGYLEKGKWVHHKLIMYGLRKDSYLDTALTDMYSKCGELQMAHGVFDRMSERSIVSWSVMIAGYGMHGQINATISLFNQMLGSGIKPNDITFMHILSACSHAGAVEEGKLYFNSMSEFGVEPKHDHFACMVDLLSRAGDLNGAYQIITSLPFPANSSIWGALLNGCRIHKRIDIIKSIEKNLLDVDTADTGYYTLLSNIYAEEGTWDKFGKVRSMMKSKGLRKVPGYSTIEIDKKIYRFGPGDTSHSQTKDIYRFLENFRSLVHAQVYDSEPDNSIVGTSKFNKENNVVSHSEKLAIAFGIINTRPGTTLRISKNLRVCRDCHSFAKIASKITGREIIMRDLNRFHCFRNGSCSCNDYW</sequence>
<keyword evidence="2" id="KW-0677">Repeat</keyword>
<dbReference type="Proteomes" id="UP000288805">
    <property type="component" value="Unassembled WGS sequence"/>
</dbReference>
<dbReference type="PANTHER" id="PTHR47926">
    <property type="entry name" value="PENTATRICOPEPTIDE REPEAT-CONTAINING PROTEIN"/>
    <property type="match status" value="1"/>
</dbReference>
<dbReference type="Pfam" id="PF13041">
    <property type="entry name" value="PPR_2"/>
    <property type="match status" value="3"/>
</dbReference>
<dbReference type="FunFam" id="1.25.40.10:FF:001830">
    <property type="entry name" value="Os01g0913400 protein"/>
    <property type="match status" value="1"/>
</dbReference>
<dbReference type="FunFam" id="1.25.40.10:FF:002614">
    <property type="entry name" value="Pentatricopeptide repeat-containing protein mitochondrial"/>
    <property type="match status" value="1"/>
</dbReference>
<dbReference type="GO" id="GO:0008270">
    <property type="term" value="F:zinc ion binding"/>
    <property type="evidence" value="ECO:0007669"/>
    <property type="project" value="InterPro"/>
</dbReference>
<dbReference type="InterPro" id="IPR011990">
    <property type="entry name" value="TPR-like_helical_dom_sf"/>
</dbReference>
<dbReference type="Pfam" id="PF01535">
    <property type="entry name" value="PPR"/>
    <property type="match status" value="4"/>
</dbReference>
<evidence type="ECO:0000256" key="4">
    <source>
        <dbReference type="PROSITE-ProRule" id="PRU00708"/>
    </source>
</evidence>
<feature type="repeat" description="PPR" evidence="4">
    <location>
        <begin position="604"/>
        <end position="638"/>
    </location>
</feature>
<dbReference type="FunFam" id="1.25.40.10:FF:000212">
    <property type="entry name" value="Pentatricopeptide repeat-containing protein At2g03380, mitochondrial"/>
    <property type="match status" value="1"/>
</dbReference>
<proteinExistence type="inferred from homology"/>
<comment type="similarity">
    <text evidence="1">Belongs to the PPR family. PCMP-H subfamily.</text>
</comment>
<name>A0A438J185_VITVI</name>
<dbReference type="OrthoDB" id="185373at2759"/>
<evidence type="ECO:0000313" key="6">
    <source>
        <dbReference type="EMBL" id="RVX02716.1"/>
    </source>
</evidence>
<protein>
    <submittedName>
        <fullName evidence="6">Putative pentatricopeptide repeat-containing protein, mitochondrial</fullName>
    </submittedName>
</protein>
<dbReference type="Gene3D" id="1.25.40.10">
    <property type="entry name" value="Tetratricopeptide repeat domain"/>
    <property type="match status" value="6"/>
</dbReference>
<organism evidence="6 7">
    <name type="scientific">Vitis vinifera</name>
    <name type="common">Grape</name>
    <dbReference type="NCBI Taxonomy" id="29760"/>
    <lineage>
        <taxon>Eukaryota</taxon>
        <taxon>Viridiplantae</taxon>
        <taxon>Streptophyta</taxon>
        <taxon>Embryophyta</taxon>
        <taxon>Tracheophyta</taxon>
        <taxon>Spermatophyta</taxon>
        <taxon>Magnoliopsida</taxon>
        <taxon>eudicotyledons</taxon>
        <taxon>Gunneridae</taxon>
        <taxon>Pentapetalae</taxon>
        <taxon>rosids</taxon>
        <taxon>Vitales</taxon>
        <taxon>Vitaceae</taxon>
        <taxon>Viteae</taxon>
        <taxon>Vitis</taxon>
    </lineage>
</organism>
<comment type="caution">
    <text evidence="6">The sequence shown here is derived from an EMBL/GenBank/DDBJ whole genome shotgun (WGS) entry which is preliminary data.</text>
</comment>
<evidence type="ECO:0000256" key="2">
    <source>
        <dbReference type="ARBA" id="ARBA00022737"/>
    </source>
</evidence>
<evidence type="ECO:0000313" key="7">
    <source>
        <dbReference type="Proteomes" id="UP000288805"/>
    </source>
</evidence>
<dbReference type="GO" id="GO:0003723">
    <property type="term" value="F:RNA binding"/>
    <property type="evidence" value="ECO:0007669"/>
    <property type="project" value="InterPro"/>
</dbReference>
<dbReference type="KEGG" id="vvi:100260996"/>
<dbReference type="NCBIfam" id="TIGR00756">
    <property type="entry name" value="PPR"/>
    <property type="match status" value="4"/>
</dbReference>
<dbReference type="EMBL" id="QGNW01000069">
    <property type="protein sequence ID" value="RVX02716.1"/>
    <property type="molecule type" value="Genomic_DNA"/>
</dbReference>
<feature type="repeat" description="PPR" evidence="4">
    <location>
        <begin position="63"/>
        <end position="97"/>
    </location>
</feature>
<dbReference type="InterPro" id="IPR046960">
    <property type="entry name" value="PPR_At4g14850-like_plant"/>
</dbReference>
<accession>A0A438J185</accession>
<evidence type="ECO:0000256" key="3">
    <source>
        <dbReference type="ARBA" id="ARBA00061659"/>
    </source>
</evidence>
<reference evidence="6 7" key="1">
    <citation type="journal article" date="2018" name="PLoS Genet.">
        <title>Population sequencing reveals clonal diversity and ancestral inbreeding in the grapevine cultivar Chardonnay.</title>
        <authorList>
            <person name="Roach M.J."/>
            <person name="Johnson D.L."/>
            <person name="Bohlmann J."/>
            <person name="van Vuuren H.J."/>
            <person name="Jones S.J."/>
            <person name="Pretorius I.S."/>
            <person name="Schmidt S.A."/>
            <person name="Borneman A.R."/>
        </authorList>
    </citation>
    <scope>NUCLEOTIDE SEQUENCE [LARGE SCALE GENOMIC DNA]</scope>
    <source>
        <strain evidence="7">cv. Chardonnay</strain>
        <tissue evidence="6">Leaf</tissue>
    </source>
</reference>
<dbReference type="FunFam" id="1.25.40.10:FF:000284">
    <property type="entry name" value="Pentatricopeptide repeat-containing protein"/>
    <property type="match status" value="1"/>
</dbReference>
<feature type="repeat" description="PPR" evidence="4">
    <location>
        <begin position="368"/>
        <end position="402"/>
    </location>
</feature>
<comment type="similarity">
    <text evidence="3">Belongs to the PPR family. PCMP-E subfamily.</text>
</comment>
<dbReference type="AlphaFoldDB" id="A0A438J185"/>
<feature type="repeat" description="PPR" evidence="4">
    <location>
        <begin position="266"/>
        <end position="300"/>
    </location>
</feature>
<feature type="repeat" description="PPR" evidence="4">
    <location>
        <begin position="569"/>
        <end position="603"/>
    </location>
</feature>
<gene>
    <name evidence="6" type="primary">PCMP-E66_0</name>
    <name evidence="6" type="ORF">CK203_016451</name>
</gene>
<feature type="repeat" description="PPR" evidence="4">
    <location>
        <begin position="468"/>
        <end position="502"/>
    </location>
</feature>
<dbReference type="InterPro" id="IPR046848">
    <property type="entry name" value="E_motif"/>
</dbReference>
<dbReference type="PANTHER" id="PTHR47926:SF344">
    <property type="entry name" value="OS07G0636900 PROTEIN"/>
    <property type="match status" value="1"/>
</dbReference>
<dbReference type="InterPro" id="IPR032867">
    <property type="entry name" value="DYW_dom"/>
</dbReference>
<dbReference type="Pfam" id="PF20431">
    <property type="entry name" value="E_motif"/>
    <property type="match status" value="1"/>
</dbReference>
<dbReference type="InterPro" id="IPR002885">
    <property type="entry name" value="PPR_rpt"/>
</dbReference>
<evidence type="ECO:0000256" key="1">
    <source>
        <dbReference type="ARBA" id="ARBA00006643"/>
    </source>
</evidence>
<dbReference type="Pfam" id="PF14432">
    <property type="entry name" value="DYW_deaminase"/>
    <property type="match status" value="1"/>
</dbReference>
<feature type="domain" description="DYW" evidence="5">
    <location>
        <begin position="798"/>
        <end position="875"/>
    </location>
</feature>
<feature type="repeat" description="PPR" evidence="4">
    <location>
        <begin position="165"/>
        <end position="199"/>
    </location>
</feature>
<dbReference type="FunFam" id="1.25.40.10:FF:000073">
    <property type="entry name" value="Pentatricopeptide repeat-containing protein chloroplastic"/>
    <property type="match status" value="2"/>
</dbReference>
<dbReference type="GO" id="GO:0009451">
    <property type="term" value="P:RNA modification"/>
    <property type="evidence" value="ECO:0007669"/>
    <property type="project" value="InterPro"/>
</dbReference>
<evidence type="ECO:0000259" key="5">
    <source>
        <dbReference type="Pfam" id="PF14432"/>
    </source>
</evidence>
<dbReference type="PROSITE" id="PS51375">
    <property type="entry name" value="PPR"/>
    <property type="match status" value="7"/>
</dbReference>